<keyword evidence="4" id="KW-1185">Reference proteome</keyword>
<accession>A0A8H6ZF41</accession>
<feature type="transmembrane region" description="Helical" evidence="1">
    <location>
        <begin position="229"/>
        <end position="248"/>
    </location>
</feature>
<comment type="caution">
    <text evidence="3">The sequence shown here is derived from an EMBL/GenBank/DDBJ whole genome shotgun (WGS) entry which is preliminary data.</text>
</comment>
<protein>
    <recommendedName>
        <fullName evidence="2">DUF6534 domain-containing protein</fullName>
    </recommendedName>
</protein>
<keyword evidence="1" id="KW-0812">Transmembrane</keyword>
<name>A0A8H6ZF41_9AGAR</name>
<dbReference type="EMBL" id="JACAZH010000002">
    <property type="protein sequence ID" value="KAF7375721.1"/>
    <property type="molecule type" value="Genomic_DNA"/>
</dbReference>
<keyword evidence="1" id="KW-0472">Membrane</keyword>
<reference evidence="3" key="1">
    <citation type="submission" date="2020-05" db="EMBL/GenBank/DDBJ databases">
        <title>Mycena genomes resolve the evolution of fungal bioluminescence.</title>
        <authorList>
            <person name="Tsai I.J."/>
        </authorList>
    </citation>
    <scope>NUCLEOTIDE SEQUENCE</scope>
    <source>
        <strain evidence="3">160909Yilan</strain>
    </source>
</reference>
<dbReference type="PANTHER" id="PTHR40465:SF1">
    <property type="entry name" value="DUF6534 DOMAIN-CONTAINING PROTEIN"/>
    <property type="match status" value="1"/>
</dbReference>
<feature type="transmembrane region" description="Helical" evidence="1">
    <location>
        <begin position="189"/>
        <end position="209"/>
    </location>
</feature>
<gene>
    <name evidence="3" type="ORF">MSAN_00461600</name>
</gene>
<dbReference type="Pfam" id="PF20152">
    <property type="entry name" value="DUF6534"/>
    <property type="match status" value="1"/>
</dbReference>
<dbReference type="AlphaFoldDB" id="A0A8H6ZF41"/>
<feature type="transmembrane region" description="Helical" evidence="1">
    <location>
        <begin position="123"/>
        <end position="140"/>
    </location>
</feature>
<evidence type="ECO:0000256" key="1">
    <source>
        <dbReference type="SAM" id="Phobius"/>
    </source>
</evidence>
<evidence type="ECO:0000313" key="3">
    <source>
        <dbReference type="EMBL" id="KAF7375721.1"/>
    </source>
</evidence>
<organism evidence="3 4">
    <name type="scientific">Mycena sanguinolenta</name>
    <dbReference type="NCBI Taxonomy" id="230812"/>
    <lineage>
        <taxon>Eukaryota</taxon>
        <taxon>Fungi</taxon>
        <taxon>Dikarya</taxon>
        <taxon>Basidiomycota</taxon>
        <taxon>Agaricomycotina</taxon>
        <taxon>Agaricomycetes</taxon>
        <taxon>Agaricomycetidae</taxon>
        <taxon>Agaricales</taxon>
        <taxon>Marasmiineae</taxon>
        <taxon>Mycenaceae</taxon>
        <taxon>Mycena</taxon>
    </lineage>
</organism>
<evidence type="ECO:0000313" key="4">
    <source>
        <dbReference type="Proteomes" id="UP000623467"/>
    </source>
</evidence>
<keyword evidence="1" id="KW-1133">Transmembrane helix</keyword>
<dbReference type="OrthoDB" id="2535105at2759"/>
<feature type="domain" description="DUF6534" evidence="2">
    <location>
        <begin position="193"/>
        <end position="259"/>
    </location>
</feature>
<proteinExistence type="predicted"/>
<feature type="transmembrane region" description="Helical" evidence="1">
    <location>
        <begin position="79"/>
        <end position="103"/>
    </location>
</feature>
<feature type="transmembrane region" description="Helical" evidence="1">
    <location>
        <begin position="152"/>
        <end position="169"/>
    </location>
</feature>
<sequence>MHKALPKLSGFGTFSGGPGFPPPGQSTLNTHVLPLIDVGETFGALLVGSLISYVLLGAVMMQVYVYYGRFPNDSLIVKIMVGVAWCAELANGIGLAVSLYTLIITNFGHPERLVFSPRLYWSLPLWELWVQGFFAFRIYILSKSLWIPCHCWALSLFRLIPAYVIVLGFGTREPVAEFLERWGTLFNAIWAASAANDLLIAGTLVFLLYRQRSGALNRTAAIVDRMIEWTIETGMITSIIMLSFFIAMPDNFMWLAFFASFPTRSWLELSEGDQSSEYFVEMTRMTYDEETVKM</sequence>
<evidence type="ECO:0000259" key="2">
    <source>
        <dbReference type="Pfam" id="PF20152"/>
    </source>
</evidence>
<dbReference type="PANTHER" id="PTHR40465">
    <property type="entry name" value="CHROMOSOME 1, WHOLE GENOME SHOTGUN SEQUENCE"/>
    <property type="match status" value="1"/>
</dbReference>
<dbReference type="InterPro" id="IPR045339">
    <property type="entry name" value="DUF6534"/>
</dbReference>
<feature type="transmembrane region" description="Helical" evidence="1">
    <location>
        <begin position="42"/>
        <end position="67"/>
    </location>
</feature>
<dbReference type="Proteomes" id="UP000623467">
    <property type="component" value="Unassembled WGS sequence"/>
</dbReference>